<protein>
    <submittedName>
        <fullName evidence="3">Peptidoglycan-binding domain 1 protein</fullName>
    </submittedName>
</protein>
<evidence type="ECO:0000313" key="3">
    <source>
        <dbReference type="EMBL" id="NMN00307.1"/>
    </source>
</evidence>
<reference evidence="3 4" key="1">
    <citation type="submission" date="2020-02" db="EMBL/GenBank/DDBJ databases">
        <title>Characterization of phylogenetic diversity of novel bifidobacterial species isolated in Czech ZOOs.</title>
        <authorList>
            <person name="Lugli G.A."/>
            <person name="Vera N.B."/>
            <person name="Ventura M."/>
        </authorList>
    </citation>
    <scope>NUCLEOTIDE SEQUENCE [LARGE SCALE GENOMIC DNA]</scope>
    <source>
        <strain evidence="3 4">DSM 109958</strain>
    </source>
</reference>
<feature type="compositionally biased region" description="Basic residues" evidence="1">
    <location>
        <begin position="1"/>
        <end position="10"/>
    </location>
</feature>
<evidence type="ECO:0000256" key="1">
    <source>
        <dbReference type="SAM" id="MobiDB-lite"/>
    </source>
</evidence>
<dbReference type="Proteomes" id="UP000588277">
    <property type="component" value="Unassembled WGS sequence"/>
</dbReference>
<name>A0A7Y0HYD0_9BIFI</name>
<feature type="transmembrane region" description="Helical" evidence="2">
    <location>
        <begin position="41"/>
        <end position="64"/>
    </location>
</feature>
<keyword evidence="4" id="KW-1185">Reference proteome</keyword>
<keyword evidence="2" id="KW-0812">Transmembrane</keyword>
<proteinExistence type="predicted"/>
<comment type="caution">
    <text evidence="3">The sequence shown here is derived from an EMBL/GenBank/DDBJ whole genome shotgun (WGS) entry which is preliminary data.</text>
</comment>
<keyword evidence="2" id="KW-0472">Membrane</keyword>
<organism evidence="3 4">
    <name type="scientific">Bifidobacterium moraviense</name>
    <dbReference type="NCBI Taxonomy" id="2675323"/>
    <lineage>
        <taxon>Bacteria</taxon>
        <taxon>Bacillati</taxon>
        <taxon>Actinomycetota</taxon>
        <taxon>Actinomycetes</taxon>
        <taxon>Bifidobacteriales</taxon>
        <taxon>Bifidobacteriaceae</taxon>
        <taxon>Bifidobacterium</taxon>
    </lineage>
</organism>
<dbReference type="RefSeq" id="WP_169275463.1">
    <property type="nucleotide sequence ID" value="NZ_JAAIIH010000004.1"/>
</dbReference>
<dbReference type="AlphaFoldDB" id="A0A7Y0HYD0"/>
<dbReference type="EMBL" id="JAAIIH010000004">
    <property type="protein sequence ID" value="NMN00307.1"/>
    <property type="molecule type" value="Genomic_DNA"/>
</dbReference>
<keyword evidence="2" id="KW-1133">Transmembrane helix</keyword>
<evidence type="ECO:0000313" key="4">
    <source>
        <dbReference type="Proteomes" id="UP000588277"/>
    </source>
</evidence>
<sequence length="398" mass="39619">MAWSIRKARKAGKDAGVGMGNNGKADHGRGRGAQTRSGTPVATSVIAALVAAALAVGVAGGFLLTRSRIPDAVVSSTDPGVLRATEGQYDDPLNVSVTMTTGAGQTIASPTAGVVTSTTCAPGATLDSGGSLIAVDGTPVLALHTAVPPYRALKPGDKGTDAAALNAELRRLGQDAPDGDAVTQATVAAFNAVAKAVGAATVTKDAGWVIPSTAAAWMERESVTVASCPAALGATVTPGEPLIVAAGVPQPAAVSIAEQPGTEGARSLQVDDRRFPLAADATRIDDRTVLDAILASGAYRQAQAMANAGMGGSSAGGTGASSLTVTLKWTLDAPIATWTVSPSSLYDVSRAQACLVSDGRPTAVRIVASELGKTMVSVDSGAALGEVRIRPDGGASCR</sequence>
<evidence type="ECO:0000256" key="2">
    <source>
        <dbReference type="SAM" id="Phobius"/>
    </source>
</evidence>
<gene>
    <name evidence="3" type="ORF">G1C96_0885</name>
</gene>
<accession>A0A7Y0HYD0</accession>
<feature type="region of interest" description="Disordered" evidence="1">
    <location>
        <begin position="1"/>
        <end position="37"/>
    </location>
</feature>